<gene>
    <name evidence="3" type="ORF">SAMN02745977_00592</name>
</gene>
<dbReference type="SUPFAM" id="SSF56935">
    <property type="entry name" value="Porins"/>
    <property type="match status" value="1"/>
</dbReference>
<evidence type="ECO:0000313" key="4">
    <source>
        <dbReference type="Proteomes" id="UP000199531"/>
    </source>
</evidence>
<proteinExistence type="predicted"/>
<feature type="compositionally biased region" description="Polar residues" evidence="1">
    <location>
        <begin position="46"/>
        <end position="59"/>
    </location>
</feature>
<feature type="chain" id="PRO_5011685968" evidence="2">
    <location>
        <begin position="39"/>
        <end position="268"/>
    </location>
</feature>
<evidence type="ECO:0000313" key="3">
    <source>
        <dbReference type="EMBL" id="SEN15535.1"/>
    </source>
</evidence>
<keyword evidence="4" id="KW-1185">Reference proteome</keyword>
<dbReference type="EMBL" id="FOCW01000001">
    <property type="protein sequence ID" value="SEN15535.1"/>
    <property type="molecule type" value="Genomic_DNA"/>
</dbReference>
<reference evidence="3 4" key="1">
    <citation type="submission" date="2016-10" db="EMBL/GenBank/DDBJ databases">
        <authorList>
            <person name="de Groot N.N."/>
        </authorList>
    </citation>
    <scope>NUCLEOTIDE SEQUENCE [LARGE SCALE GENOMIC DNA]</scope>
    <source>
        <strain evidence="3 4">DSM 15123</strain>
    </source>
</reference>
<name>A0A1H8E7Q6_9BURK</name>
<dbReference type="STRING" id="1121117.SAMN02745977_00592"/>
<sequence length="268" mass="28865">MSSFSTLNQKTMTLLSTSSVSRFCVGTSLCLAATAAMAAHPLVSDDTGTQGRGHSQFELSTDRDRTRTRTDAGVERAQSTAATYSYGVHDDVDLGISVPHVYQRAPGEAHQQGLGDVALQAKWRFHAGERWSLALKPAVTLPSGSHGKGLGNGRATTALHLLAQYEAEPVTWLVNVGGTHNNSRDGQRKALWSASTALLYTPHADWTLAFDIGANRNPDREGPRTQSYALLGGIYHLNKDVDLDLGYRRSLQSGPVTHTVGAGLTVRW</sequence>
<dbReference type="AlphaFoldDB" id="A0A1H8E7Q6"/>
<keyword evidence="2" id="KW-0732">Signal</keyword>
<feature type="compositionally biased region" description="Basic and acidic residues" evidence="1">
    <location>
        <begin position="60"/>
        <end position="74"/>
    </location>
</feature>
<feature type="region of interest" description="Disordered" evidence="1">
    <location>
        <begin position="43"/>
        <end position="76"/>
    </location>
</feature>
<dbReference type="Pfam" id="PF13557">
    <property type="entry name" value="Phenol_MetA_deg"/>
    <property type="match status" value="1"/>
</dbReference>
<accession>A0A1H8E7Q6</accession>
<evidence type="ECO:0000256" key="2">
    <source>
        <dbReference type="SAM" id="SignalP"/>
    </source>
</evidence>
<organism evidence="3 4">
    <name type="scientific">Brachymonas denitrificans DSM 15123</name>
    <dbReference type="NCBI Taxonomy" id="1121117"/>
    <lineage>
        <taxon>Bacteria</taxon>
        <taxon>Pseudomonadati</taxon>
        <taxon>Pseudomonadota</taxon>
        <taxon>Betaproteobacteria</taxon>
        <taxon>Burkholderiales</taxon>
        <taxon>Comamonadaceae</taxon>
        <taxon>Brachymonas</taxon>
    </lineage>
</organism>
<feature type="signal peptide" evidence="2">
    <location>
        <begin position="1"/>
        <end position="38"/>
    </location>
</feature>
<evidence type="ECO:0000256" key="1">
    <source>
        <dbReference type="SAM" id="MobiDB-lite"/>
    </source>
</evidence>
<protein>
    <submittedName>
        <fullName evidence="3">Putative MetA-pathway of phenol degradation</fullName>
    </submittedName>
</protein>
<dbReference type="Proteomes" id="UP000199531">
    <property type="component" value="Unassembled WGS sequence"/>
</dbReference>
<dbReference type="InterPro" id="IPR025737">
    <property type="entry name" value="FApF"/>
</dbReference>